<evidence type="ECO:0000313" key="1">
    <source>
        <dbReference type="EMBL" id="SUM35342.1"/>
    </source>
</evidence>
<dbReference type="Proteomes" id="UP000255277">
    <property type="component" value="Unassembled WGS sequence"/>
</dbReference>
<proteinExistence type="predicted"/>
<dbReference type="GO" id="GO:0016740">
    <property type="term" value="F:transferase activity"/>
    <property type="evidence" value="ECO:0007669"/>
    <property type="project" value="UniProtKB-KW"/>
</dbReference>
<organism evidence="1 2">
    <name type="scientific">Staphylococcus gallinarum</name>
    <dbReference type="NCBI Taxonomy" id="1293"/>
    <lineage>
        <taxon>Bacteria</taxon>
        <taxon>Bacillati</taxon>
        <taxon>Bacillota</taxon>
        <taxon>Bacilli</taxon>
        <taxon>Bacillales</taxon>
        <taxon>Staphylococcaceae</taxon>
        <taxon>Staphylococcus</taxon>
    </lineage>
</organism>
<accession>A0A380FM29</accession>
<gene>
    <name evidence="1" type="ORF">NCTC12195_04872</name>
</gene>
<reference evidence="1 2" key="1">
    <citation type="submission" date="2018-06" db="EMBL/GenBank/DDBJ databases">
        <authorList>
            <consortium name="Pathogen Informatics"/>
            <person name="Doyle S."/>
        </authorList>
    </citation>
    <scope>NUCLEOTIDE SEQUENCE [LARGE SCALE GENOMIC DNA]</scope>
    <source>
        <strain evidence="1 2">NCTC12195</strain>
    </source>
</reference>
<protein>
    <submittedName>
        <fullName evidence="1">GftB: Glycosyl transferase, family 8</fullName>
    </submittedName>
</protein>
<dbReference type="AlphaFoldDB" id="A0A380FM29"/>
<sequence>MNLSSYANVKLYSTVDAETIERLYQSCDLYLDINEGKEIMGALNKAFEYELLIMGYNDIAS</sequence>
<name>A0A380FM29_STAGA</name>
<evidence type="ECO:0000313" key="2">
    <source>
        <dbReference type="Proteomes" id="UP000255277"/>
    </source>
</evidence>
<keyword evidence="1" id="KW-0808">Transferase</keyword>
<dbReference type="EMBL" id="UHDK01000001">
    <property type="protein sequence ID" value="SUM35342.1"/>
    <property type="molecule type" value="Genomic_DNA"/>
</dbReference>